<keyword evidence="5" id="KW-1185">Reference proteome</keyword>
<dbReference type="Pfam" id="PF18609">
    <property type="entry name" value="SAM_Exu"/>
    <property type="match status" value="1"/>
</dbReference>
<dbReference type="Pfam" id="PF22123">
    <property type="entry name" value="Exu_RNase_H_like"/>
    <property type="match status" value="1"/>
</dbReference>
<dbReference type="InterPro" id="IPR040941">
    <property type="entry name" value="SAM_Exu"/>
</dbReference>
<evidence type="ECO:0000313" key="5">
    <source>
        <dbReference type="Proteomes" id="UP000318571"/>
    </source>
</evidence>
<dbReference type="InterPro" id="IPR054362">
    <property type="entry name" value="Exu_RNase_H-like"/>
</dbReference>
<dbReference type="GO" id="GO:0003723">
    <property type="term" value="F:RNA binding"/>
    <property type="evidence" value="ECO:0007669"/>
    <property type="project" value="InterPro"/>
</dbReference>
<feature type="domain" description="Exuperantia RNAse H-like" evidence="3">
    <location>
        <begin position="35"/>
        <end position="210"/>
    </location>
</feature>
<evidence type="ECO:0000259" key="3">
    <source>
        <dbReference type="Pfam" id="PF22123"/>
    </source>
</evidence>
<name>A0A553NNW8_TIGCA</name>
<evidence type="ECO:0000259" key="2">
    <source>
        <dbReference type="Pfam" id="PF18609"/>
    </source>
</evidence>
<evidence type="ECO:0000313" key="4">
    <source>
        <dbReference type="EMBL" id="TRY67143.1"/>
    </source>
</evidence>
<dbReference type="InterPro" id="IPR037998">
    <property type="entry name" value="Exu"/>
</dbReference>
<proteinExistence type="predicted"/>
<reference evidence="4 5" key="1">
    <citation type="journal article" date="2018" name="Nat. Ecol. Evol.">
        <title>Genomic signatures of mitonuclear coevolution across populations of Tigriopus californicus.</title>
        <authorList>
            <person name="Barreto F.S."/>
            <person name="Watson E.T."/>
            <person name="Lima T.G."/>
            <person name="Willett C.S."/>
            <person name="Edmands S."/>
            <person name="Li W."/>
            <person name="Burton R.S."/>
        </authorList>
    </citation>
    <scope>NUCLEOTIDE SEQUENCE [LARGE SCALE GENOMIC DNA]</scope>
    <source>
        <strain evidence="4 5">San Diego</strain>
    </source>
</reference>
<feature type="domain" description="Exuperantia SAM-like" evidence="2">
    <location>
        <begin position="278"/>
        <end position="349"/>
    </location>
</feature>
<comment type="caution">
    <text evidence="4">The sequence shown here is derived from an EMBL/GenBank/DDBJ whole genome shotgun (WGS) entry which is preliminary data.</text>
</comment>
<protein>
    <submittedName>
        <fullName evidence="4">Uncharacterized protein</fullName>
    </submittedName>
</protein>
<dbReference type="GO" id="GO:0042803">
    <property type="term" value="F:protein homodimerization activity"/>
    <property type="evidence" value="ECO:0007669"/>
    <property type="project" value="InterPro"/>
</dbReference>
<dbReference type="GO" id="GO:0045450">
    <property type="term" value="P:bicoid mRNA localization"/>
    <property type="evidence" value="ECO:0007669"/>
    <property type="project" value="InterPro"/>
</dbReference>
<accession>A0A553NNW8</accession>
<dbReference type="STRING" id="6832.A0A553NNW8"/>
<dbReference type="OrthoDB" id="6347593at2759"/>
<dbReference type="PANTHER" id="PTHR12384">
    <property type="entry name" value="MATERNAL PROTEIN EXUPERANTIA"/>
    <property type="match status" value="1"/>
</dbReference>
<organism evidence="4 5">
    <name type="scientific">Tigriopus californicus</name>
    <name type="common">Marine copepod</name>
    <dbReference type="NCBI Taxonomy" id="6832"/>
    <lineage>
        <taxon>Eukaryota</taxon>
        <taxon>Metazoa</taxon>
        <taxon>Ecdysozoa</taxon>
        <taxon>Arthropoda</taxon>
        <taxon>Crustacea</taxon>
        <taxon>Multicrustacea</taxon>
        <taxon>Hexanauplia</taxon>
        <taxon>Copepoda</taxon>
        <taxon>Harpacticoida</taxon>
        <taxon>Harpacticidae</taxon>
        <taxon>Tigriopus</taxon>
    </lineage>
</organism>
<feature type="region of interest" description="Disordered" evidence="1">
    <location>
        <begin position="1"/>
        <end position="23"/>
    </location>
</feature>
<dbReference type="PANTHER" id="PTHR12384:SF2">
    <property type="entry name" value="MATERNAL PROTEIN EXUPERANTIA"/>
    <property type="match status" value="1"/>
</dbReference>
<dbReference type="InterPro" id="IPR036397">
    <property type="entry name" value="RNaseH_sf"/>
</dbReference>
<gene>
    <name evidence="4" type="ORF">TCAL_02954</name>
</gene>
<feature type="compositionally biased region" description="Basic residues" evidence="1">
    <location>
        <begin position="396"/>
        <end position="408"/>
    </location>
</feature>
<feature type="compositionally biased region" description="Gly residues" evidence="1">
    <location>
        <begin position="384"/>
        <end position="393"/>
    </location>
</feature>
<dbReference type="OMA" id="KCANSAH"/>
<dbReference type="Gene3D" id="3.30.420.10">
    <property type="entry name" value="Ribonuclease H-like superfamily/Ribonuclease H"/>
    <property type="match status" value="1"/>
</dbReference>
<sequence length="423" mass="46309">MSPTAASTPSPTPSGSGEESCGLVPTGTLVPAGKYTVVSWDMDTTGRRLIDEICQIGGFYQGPAQEGEEAPGSCSTVSFSQYVMPYKNLNPGARRSSGIRVVNLGRYRVLQHVESGDILKTKSEVFALQDFIQWLTQAQAACQSEGVLLVCHEPARKVLVPLLLEALSKYKLTESFKAVVKGFANGSHVVKAFGDKDKITSYSLRSLCKTVLNDTNPNTNSASDRCQVLFRILNQVASNQSNEPLARHQVSQVAVTVDSEEEDLVLLKAKLDTLAKLRPIFESQLKQRRSLKEKAMTLRSLVADAGVDIDELTRVYHEQKDEAKSVLQNRIEKASESDIDKLVELMKSHFQMANGETAKPAFRQLKRPPFKSNHYSGQGPRMPRGGGMGGRGGSTHPRKERPVKRHKVPSTPAQSEAQAGMAQ</sequence>
<dbReference type="EMBL" id="VCGU01000011">
    <property type="protein sequence ID" value="TRY67143.1"/>
    <property type="molecule type" value="Genomic_DNA"/>
</dbReference>
<evidence type="ECO:0000256" key="1">
    <source>
        <dbReference type="SAM" id="MobiDB-lite"/>
    </source>
</evidence>
<dbReference type="Proteomes" id="UP000318571">
    <property type="component" value="Chromosome 4"/>
</dbReference>
<feature type="compositionally biased region" description="Low complexity" evidence="1">
    <location>
        <begin position="1"/>
        <end position="20"/>
    </location>
</feature>
<feature type="region of interest" description="Disordered" evidence="1">
    <location>
        <begin position="366"/>
        <end position="423"/>
    </location>
</feature>
<dbReference type="AlphaFoldDB" id="A0A553NNW8"/>